<feature type="compositionally biased region" description="Gly residues" evidence="1">
    <location>
        <begin position="168"/>
        <end position="178"/>
    </location>
</feature>
<dbReference type="AlphaFoldDB" id="A0A841D8L9"/>
<feature type="region of interest" description="Disordered" evidence="1">
    <location>
        <begin position="111"/>
        <end position="193"/>
    </location>
</feature>
<dbReference type="Gene3D" id="3.30.750.24">
    <property type="entry name" value="STAS domain"/>
    <property type="match status" value="1"/>
</dbReference>
<dbReference type="CDD" id="cd07043">
    <property type="entry name" value="STAS_anti-anti-sigma_factors"/>
    <property type="match status" value="1"/>
</dbReference>
<name>A0A841D8L9_PLAVE</name>
<comment type="caution">
    <text evidence="3">The sequence shown here is derived from an EMBL/GenBank/DDBJ whole genome shotgun (WGS) entry which is preliminary data.</text>
</comment>
<evidence type="ECO:0000313" key="3">
    <source>
        <dbReference type="EMBL" id="MBB5964668.1"/>
    </source>
</evidence>
<dbReference type="EMBL" id="JACHJJ010000013">
    <property type="protein sequence ID" value="MBB5964668.1"/>
    <property type="molecule type" value="Genomic_DNA"/>
</dbReference>
<evidence type="ECO:0000313" key="4">
    <source>
        <dbReference type="Proteomes" id="UP000562352"/>
    </source>
</evidence>
<reference evidence="3 4" key="1">
    <citation type="submission" date="2020-08" db="EMBL/GenBank/DDBJ databases">
        <title>Genomic Encyclopedia of Type Strains, Phase III (KMG-III): the genomes of soil and plant-associated and newly described type strains.</title>
        <authorList>
            <person name="Whitman W."/>
        </authorList>
    </citation>
    <scope>NUCLEOTIDE SEQUENCE [LARGE SCALE GENOMIC DNA]</scope>
    <source>
        <strain evidence="3 4">CECT 3303</strain>
    </source>
</reference>
<dbReference type="Pfam" id="PF13466">
    <property type="entry name" value="STAS_2"/>
    <property type="match status" value="1"/>
</dbReference>
<dbReference type="InterPro" id="IPR058548">
    <property type="entry name" value="MlaB-like_STAS"/>
</dbReference>
<evidence type="ECO:0000256" key="1">
    <source>
        <dbReference type="SAM" id="MobiDB-lite"/>
    </source>
</evidence>
<proteinExistence type="predicted"/>
<gene>
    <name evidence="3" type="ORF">FHS22_003952</name>
</gene>
<dbReference type="InterPro" id="IPR036513">
    <property type="entry name" value="STAS_dom_sf"/>
</dbReference>
<organism evidence="3 4">
    <name type="scientific">Planomonospora venezuelensis</name>
    <dbReference type="NCBI Taxonomy" id="1999"/>
    <lineage>
        <taxon>Bacteria</taxon>
        <taxon>Bacillati</taxon>
        <taxon>Actinomycetota</taxon>
        <taxon>Actinomycetes</taxon>
        <taxon>Streptosporangiales</taxon>
        <taxon>Streptosporangiaceae</taxon>
        <taxon>Planomonospora</taxon>
    </lineage>
</organism>
<evidence type="ECO:0000259" key="2">
    <source>
        <dbReference type="PROSITE" id="PS50801"/>
    </source>
</evidence>
<dbReference type="Proteomes" id="UP000562352">
    <property type="component" value="Unassembled WGS sequence"/>
</dbReference>
<dbReference type="SUPFAM" id="SSF52091">
    <property type="entry name" value="SpoIIaa-like"/>
    <property type="match status" value="1"/>
</dbReference>
<feature type="compositionally biased region" description="Pro residues" evidence="1">
    <location>
        <begin position="143"/>
        <end position="157"/>
    </location>
</feature>
<dbReference type="InterPro" id="IPR002645">
    <property type="entry name" value="STAS_dom"/>
</dbReference>
<sequence length="193" mass="19768">MSVVHRDAATATAVISVTGEMDAFNHGHVEAELSLLAAEGALHVLVDCGMLEFCDVAALRMLGRAHRDLRGRGGGLVVVASSAMHRLSRLVWSGAPLGGCPAVFLSRREAAGGTPPASRGRHAPVLRHLLPGSRARSRRRRPLPPGSLRPEPLPPEPLPDRSAPGAAGAPGAGAGPGRSGCPAVILRGGGPAR</sequence>
<feature type="domain" description="STAS" evidence="2">
    <location>
        <begin position="14"/>
        <end position="91"/>
    </location>
</feature>
<accession>A0A841D8L9</accession>
<protein>
    <submittedName>
        <fullName evidence="3">Anti-anti-sigma factor</fullName>
    </submittedName>
</protein>
<dbReference type="RefSeq" id="WP_184943666.1">
    <property type="nucleotide sequence ID" value="NZ_BAAAWZ010000001.1"/>
</dbReference>
<dbReference type="PROSITE" id="PS50801">
    <property type="entry name" value="STAS"/>
    <property type="match status" value="1"/>
</dbReference>
<keyword evidence="4" id="KW-1185">Reference proteome</keyword>